<gene>
    <name evidence="7" type="ORF">PSIN1315_LOCUS13206</name>
</gene>
<dbReference type="EMBL" id="HBHY01020646">
    <property type="protein sequence ID" value="CAE0151322.1"/>
    <property type="molecule type" value="Transcribed_RNA"/>
</dbReference>
<dbReference type="Gene3D" id="1.10.510.10">
    <property type="entry name" value="Transferase(Phosphotransferase) domain 1"/>
    <property type="match status" value="1"/>
</dbReference>
<dbReference type="AlphaFoldDB" id="A0A7S3C194"/>
<keyword evidence="4" id="KW-0067">ATP-binding</keyword>
<dbReference type="GO" id="GO:0005524">
    <property type="term" value="F:ATP binding"/>
    <property type="evidence" value="ECO:0007669"/>
    <property type="project" value="UniProtKB-KW"/>
</dbReference>
<dbReference type="InterPro" id="IPR008266">
    <property type="entry name" value="Tyr_kinase_AS"/>
</dbReference>
<dbReference type="PROSITE" id="PS00109">
    <property type="entry name" value="PROTEIN_KINASE_TYR"/>
    <property type="match status" value="1"/>
</dbReference>
<dbReference type="CDD" id="cd13999">
    <property type="entry name" value="STKc_MAP3K-like"/>
    <property type="match status" value="1"/>
</dbReference>
<keyword evidence="2" id="KW-0547">Nucleotide-binding</keyword>
<protein>
    <recommendedName>
        <fullName evidence="6">Protein kinase domain-containing protein</fullName>
    </recommendedName>
</protein>
<evidence type="ECO:0000256" key="4">
    <source>
        <dbReference type="ARBA" id="ARBA00022840"/>
    </source>
</evidence>
<feature type="compositionally biased region" description="Polar residues" evidence="5">
    <location>
        <begin position="615"/>
        <end position="627"/>
    </location>
</feature>
<evidence type="ECO:0000256" key="3">
    <source>
        <dbReference type="ARBA" id="ARBA00022777"/>
    </source>
</evidence>
<dbReference type="InterPro" id="IPR051681">
    <property type="entry name" value="Ser/Thr_Kinases-Pseudokinases"/>
</dbReference>
<name>A0A7S3C194_9VIRI</name>
<evidence type="ECO:0000256" key="1">
    <source>
        <dbReference type="ARBA" id="ARBA00022679"/>
    </source>
</evidence>
<dbReference type="InterPro" id="IPR011009">
    <property type="entry name" value="Kinase-like_dom_sf"/>
</dbReference>
<evidence type="ECO:0000256" key="2">
    <source>
        <dbReference type="ARBA" id="ARBA00022741"/>
    </source>
</evidence>
<feature type="region of interest" description="Disordered" evidence="5">
    <location>
        <begin position="211"/>
        <end position="275"/>
    </location>
</feature>
<dbReference type="SUPFAM" id="SSF56112">
    <property type="entry name" value="Protein kinase-like (PK-like)"/>
    <property type="match status" value="1"/>
</dbReference>
<feature type="region of interest" description="Disordered" evidence="5">
    <location>
        <begin position="1"/>
        <end position="39"/>
    </location>
</feature>
<evidence type="ECO:0000256" key="5">
    <source>
        <dbReference type="SAM" id="MobiDB-lite"/>
    </source>
</evidence>
<dbReference type="Pfam" id="PF07714">
    <property type="entry name" value="PK_Tyr_Ser-Thr"/>
    <property type="match status" value="1"/>
</dbReference>
<dbReference type="Gene3D" id="3.30.200.20">
    <property type="entry name" value="Phosphorylase Kinase, domain 1"/>
    <property type="match status" value="1"/>
</dbReference>
<evidence type="ECO:0000313" key="7">
    <source>
        <dbReference type="EMBL" id="CAE0151322.1"/>
    </source>
</evidence>
<feature type="region of interest" description="Disordered" evidence="5">
    <location>
        <begin position="606"/>
        <end position="645"/>
    </location>
</feature>
<accession>A0A7S3C194</accession>
<feature type="domain" description="Protein kinase" evidence="6">
    <location>
        <begin position="306"/>
        <end position="603"/>
    </location>
</feature>
<dbReference type="InterPro" id="IPR001245">
    <property type="entry name" value="Ser-Thr/Tyr_kinase_cat_dom"/>
</dbReference>
<proteinExistence type="predicted"/>
<dbReference type="FunFam" id="3.30.200.20:FF:000180">
    <property type="entry name" value="serine/threonine-protein kinase STY46-like"/>
    <property type="match status" value="1"/>
</dbReference>
<reference evidence="7" key="1">
    <citation type="submission" date="2021-01" db="EMBL/GenBank/DDBJ databases">
        <authorList>
            <person name="Corre E."/>
            <person name="Pelletier E."/>
            <person name="Niang G."/>
            <person name="Scheremetjew M."/>
            <person name="Finn R."/>
            <person name="Kale V."/>
            <person name="Holt S."/>
            <person name="Cochrane G."/>
            <person name="Meng A."/>
            <person name="Brown T."/>
            <person name="Cohen L."/>
        </authorList>
    </citation>
    <scope>NUCLEOTIDE SEQUENCE</scope>
    <source>
        <strain evidence="7">RCC927</strain>
    </source>
</reference>
<evidence type="ECO:0000259" key="6">
    <source>
        <dbReference type="PROSITE" id="PS50011"/>
    </source>
</evidence>
<dbReference type="PANTHER" id="PTHR44329">
    <property type="entry name" value="SERINE/THREONINE-PROTEIN KINASE TNNI3K-RELATED"/>
    <property type="match status" value="1"/>
</dbReference>
<dbReference type="GO" id="GO:0004674">
    <property type="term" value="F:protein serine/threonine kinase activity"/>
    <property type="evidence" value="ECO:0007669"/>
    <property type="project" value="TreeGrafter"/>
</dbReference>
<dbReference type="InterPro" id="IPR000719">
    <property type="entry name" value="Prot_kinase_dom"/>
</dbReference>
<keyword evidence="3" id="KW-0418">Kinase</keyword>
<organism evidence="7">
    <name type="scientific">Prasinoderma singulare</name>
    <dbReference type="NCBI Taxonomy" id="676789"/>
    <lineage>
        <taxon>Eukaryota</taxon>
        <taxon>Viridiplantae</taxon>
        <taxon>Prasinodermophyta</taxon>
        <taxon>Prasinodermophyceae</taxon>
        <taxon>Prasinodermales</taxon>
        <taxon>Prasinodermaceae</taxon>
        <taxon>Prasinoderma</taxon>
    </lineage>
</organism>
<dbReference type="PANTHER" id="PTHR44329:SF298">
    <property type="entry name" value="MIXED LINEAGE KINASE DOMAIN-LIKE PROTEIN"/>
    <property type="match status" value="1"/>
</dbReference>
<dbReference type="PROSITE" id="PS50011">
    <property type="entry name" value="PROTEIN_KINASE_DOM"/>
    <property type="match status" value="1"/>
</dbReference>
<feature type="compositionally biased region" description="Polar residues" evidence="5">
    <location>
        <begin position="228"/>
        <end position="255"/>
    </location>
</feature>
<keyword evidence="1" id="KW-0808">Transferase</keyword>
<sequence length="645" mass="69130">MAAGGLGSLASVPSSGGSAAKMLGSSPSGGGHDTPRSEDGSWVLLRRSEGWPTAEELAEQQGALARQLIGALDKLPDAAAEAVANRLVAPTARFLLQGKIFRGPRGYLQHRARMRTYWAPGFSIEIEDIDTKDSGELPGHDGKPTTRVSWTLRGRPWGVDMAVEEEAEEADAAASLIVESRGVTILSFDGHVCVGGVNSYDFQAATEEARSRRREAASAGHARRQSHRGSTPSRSEMSLGRSDSSVECSDMSVGTSDHEHCPGGDEAQSVHARGQTNALRAETAAGTSASALTSPFEIDPDEVKFGTPPVRLGIGSYGEGFRAKWRGTTVAVKRLLDQRLEAAAMDALRTELEIMSRLRHPNIVLWMGCCTRPGSAFIVTEFMNGGSLFHLLHKPPRRNLPLAARLGLALQVAQGMLYLHSLDKPLVHRDLSSNNVLIDRRGNAKITDFGLSKTMSAANDGGASYLTTTKGTGTAEYMAPEILRVGGGLPGSPAADSAVQVEYTEKVDVYSYGVLLWEILTRRVPWQHAGLGTLQVITQLALRGAAATVETLRMDVADPHTSGNAEDMVPDGTLRELITRCWAEDPAERPSFEDIVPPLQTALAEADRQRRSAAVQLSRSAPTTQATGHKRNASKDAATLSDFMR</sequence>